<feature type="non-terminal residue" evidence="2">
    <location>
        <position position="283"/>
    </location>
</feature>
<accession>X1GEF3</accession>
<comment type="caution">
    <text evidence="2">The sequence shown here is derived from an EMBL/GenBank/DDBJ whole genome shotgun (WGS) entry which is preliminary data.</text>
</comment>
<dbReference type="AlphaFoldDB" id="X1GEF3"/>
<protein>
    <submittedName>
        <fullName evidence="2">Uncharacterized protein</fullName>
    </submittedName>
</protein>
<evidence type="ECO:0000256" key="1">
    <source>
        <dbReference type="SAM" id="MobiDB-lite"/>
    </source>
</evidence>
<name>X1GEF3_9ZZZZ</name>
<feature type="region of interest" description="Disordered" evidence="1">
    <location>
        <begin position="222"/>
        <end position="241"/>
    </location>
</feature>
<sequence length="283" mass="29568">RFVFHHMRSLVLAAGAKPVEALLEHAFAMHFLEDAFASGHLAMSDASWSLGRDAVRLRHDAFNADGLPVTHAMSRVPCSSLATGTLGLATLPPCWTTSGDGYLGLTPDATDRRHAASAIARAELAFAIALDPARIEAYATGLGELALSTLGTDLDPNPWWTVDASTRRSLPAGPKHAMRLVRSATASVAKLRELPVPPSAGVDVARIAGAVDPRLIASLLASQAPSADDEESESAPADPAISLLRPTLAQIPAAQGDTEKMHPVGHLDHGWAVQLLVAAGGMA</sequence>
<dbReference type="EMBL" id="BARU01011000">
    <property type="protein sequence ID" value="GAH39954.1"/>
    <property type="molecule type" value="Genomic_DNA"/>
</dbReference>
<proteinExistence type="predicted"/>
<evidence type="ECO:0000313" key="2">
    <source>
        <dbReference type="EMBL" id="GAH39954.1"/>
    </source>
</evidence>
<feature type="non-terminal residue" evidence="2">
    <location>
        <position position="1"/>
    </location>
</feature>
<organism evidence="2">
    <name type="scientific">marine sediment metagenome</name>
    <dbReference type="NCBI Taxonomy" id="412755"/>
    <lineage>
        <taxon>unclassified sequences</taxon>
        <taxon>metagenomes</taxon>
        <taxon>ecological metagenomes</taxon>
    </lineage>
</organism>
<gene>
    <name evidence="2" type="ORF">S03H2_20792</name>
</gene>
<reference evidence="2" key="1">
    <citation type="journal article" date="2014" name="Front. Microbiol.">
        <title>High frequency of phylogenetically diverse reductive dehalogenase-homologous genes in deep subseafloor sedimentary metagenomes.</title>
        <authorList>
            <person name="Kawai M."/>
            <person name="Futagami T."/>
            <person name="Toyoda A."/>
            <person name="Takaki Y."/>
            <person name="Nishi S."/>
            <person name="Hori S."/>
            <person name="Arai W."/>
            <person name="Tsubouchi T."/>
            <person name="Morono Y."/>
            <person name="Uchiyama I."/>
            <person name="Ito T."/>
            <person name="Fujiyama A."/>
            <person name="Inagaki F."/>
            <person name="Takami H."/>
        </authorList>
    </citation>
    <scope>NUCLEOTIDE SEQUENCE</scope>
    <source>
        <strain evidence="2">Expedition CK06-06</strain>
    </source>
</reference>